<dbReference type="Proteomes" id="UP000323136">
    <property type="component" value="Unassembled WGS sequence"/>
</dbReference>
<keyword evidence="3" id="KW-1185">Reference proteome</keyword>
<comment type="caution">
    <text evidence="2">The sequence shown here is derived from an EMBL/GenBank/DDBJ whole genome shotgun (WGS) entry which is preliminary data.</text>
</comment>
<organism evidence="2 3">
    <name type="scientific">Tenacibaculum adriaticum</name>
    <dbReference type="NCBI Taxonomy" id="413713"/>
    <lineage>
        <taxon>Bacteria</taxon>
        <taxon>Pseudomonadati</taxon>
        <taxon>Bacteroidota</taxon>
        <taxon>Flavobacteriia</taxon>
        <taxon>Flavobacteriales</taxon>
        <taxon>Flavobacteriaceae</taxon>
        <taxon>Tenacibaculum</taxon>
    </lineage>
</organism>
<evidence type="ECO:0000313" key="2">
    <source>
        <dbReference type="EMBL" id="TYQ00080.1"/>
    </source>
</evidence>
<feature type="transmembrane region" description="Helical" evidence="1">
    <location>
        <begin position="5"/>
        <end position="23"/>
    </location>
</feature>
<proteinExistence type="predicted"/>
<keyword evidence="1" id="KW-0472">Membrane</keyword>
<name>A0A5S5DZY4_9FLAO</name>
<gene>
    <name evidence="2" type="ORF">C7447_101688</name>
</gene>
<reference evidence="2 3" key="1">
    <citation type="submission" date="2019-07" db="EMBL/GenBank/DDBJ databases">
        <title>Genomic Encyclopedia of Type Strains, Phase IV (KMG-IV): sequencing the most valuable type-strain genomes for metagenomic binning, comparative biology and taxonomic classification.</title>
        <authorList>
            <person name="Goeker M."/>
        </authorList>
    </citation>
    <scope>NUCLEOTIDE SEQUENCE [LARGE SCALE GENOMIC DNA]</scope>
    <source>
        <strain evidence="2 3">DSM 18961</strain>
    </source>
</reference>
<evidence type="ECO:0000313" key="3">
    <source>
        <dbReference type="Proteomes" id="UP000323136"/>
    </source>
</evidence>
<evidence type="ECO:0000256" key="1">
    <source>
        <dbReference type="SAM" id="Phobius"/>
    </source>
</evidence>
<feature type="transmembrane region" description="Helical" evidence="1">
    <location>
        <begin position="64"/>
        <end position="89"/>
    </location>
</feature>
<feature type="transmembrane region" description="Helical" evidence="1">
    <location>
        <begin position="29"/>
        <end position="52"/>
    </location>
</feature>
<dbReference type="AlphaFoldDB" id="A0A5S5DZY4"/>
<dbReference type="EMBL" id="VNIA01000001">
    <property type="protein sequence ID" value="TYQ00080.1"/>
    <property type="molecule type" value="Genomic_DNA"/>
</dbReference>
<protein>
    <submittedName>
        <fullName evidence="2">Uncharacterized protein</fullName>
    </submittedName>
</protein>
<keyword evidence="1" id="KW-0812">Transmembrane</keyword>
<accession>A0A5S5DZY4</accession>
<sequence length="97" mass="11299">MERRIYRILIVISLVLGVYLFNIRESHSVLFVSLTLGLIFFLFSAGVHGLLAHSINPKLKNYTIVYPILMGLFWVFLLMILIFFIIPIYCPNFIYKG</sequence>
<keyword evidence="1" id="KW-1133">Transmembrane helix</keyword>